<evidence type="ECO:0000313" key="2">
    <source>
        <dbReference type="Proteomes" id="UP000322873"/>
    </source>
</evidence>
<proteinExistence type="predicted"/>
<dbReference type="Proteomes" id="UP000322873">
    <property type="component" value="Unassembled WGS sequence"/>
</dbReference>
<reference evidence="1 2" key="1">
    <citation type="submission" date="2019-06" db="EMBL/GenBank/DDBJ databases">
        <title>Genome Sequence of the Brown Rot Fungal Pathogen Monilinia fructicola.</title>
        <authorList>
            <person name="De Miccolis Angelini R.M."/>
            <person name="Landi L."/>
            <person name="Abate D."/>
            <person name="Pollastro S."/>
            <person name="Romanazzi G."/>
            <person name="Faretra F."/>
        </authorList>
    </citation>
    <scope>NUCLEOTIDE SEQUENCE [LARGE SCALE GENOMIC DNA]</scope>
    <source>
        <strain evidence="1 2">Mfrc123</strain>
    </source>
</reference>
<name>A0A5M9JA55_MONFR</name>
<organism evidence="1 2">
    <name type="scientific">Monilinia fructicola</name>
    <name type="common">Brown rot fungus</name>
    <name type="synonym">Ciboria fructicola</name>
    <dbReference type="NCBI Taxonomy" id="38448"/>
    <lineage>
        <taxon>Eukaryota</taxon>
        <taxon>Fungi</taxon>
        <taxon>Dikarya</taxon>
        <taxon>Ascomycota</taxon>
        <taxon>Pezizomycotina</taxon>
        <taxon>Leotiomycetes</taxon>
        <taxon>Helotiales</taxon>
        <taxon>Sclerotiniaceae</taxon>
        <taxon>Monilinia</taxon>
    </lineage>
</organism>
<evidence type="ECO:0000313" key="1">
    <source>
        <dbReference type="EMBL" id="KAA8566131.1"/>
    </source>
</evidence>
<gene>
    <name evidence="1" type="ORF">EYC84_008734</name>
</gene>
<sequence length="90" mass="9848">MINNNNNSRNTPETRDLGDKIIIIMGARTVLVKAKVKVKVRDKDKIKVSAKIILGEAEADLVAVEEVVKDHDTMVFDNPRGGRGQGPPAQ</sequence>
<accession>A0A5M9JA55</accession>
<comment type="caution">
    <text evidence="1">The sequence shown here is derived from an EMBL/GenBank/DDBJ whole genome shotgun (WGS) entry which is preliminary data.</text>
</comment>
<dbReference type="AlphaFoldDB" id="A0A5M9JA55"/>
<protein>
    <submittedName>
        <fullName evidence="1">Uncharacterized protein</fullName>
    </submittedName>
</protein>
<dbReference type="EMBL" id="VICG01000012">
    <property type="protein sequence ID" value="KAA8566131.1"/>
    <property type="molecule type" value="Genomic_DNA"/>
</dbReference>
<keyword evidence="2" id="KW-1185">Reference proteome</keyword>